<evidence type="ECO:0000313" key="2">
    <source>
        <dbReference type="EMBL" id="KAB2629631.1"/>
    </source>
</evidence>
<reference evidence="2 3" key="3">
    <citation type="submission" date="2019-11" db="EMBL/GenBank/DDBJ databases">
        <title>A de novo genome assembly of a pear dwarfing rootstock.</title>
        <authorList>
            <person name="Wang F."/>
            <person name="Wang J."/>
            <person name="Li S."/>
            <person name="Zhang Y."/>
            <person name="Fang M."/>
            <person name="Ma L."/>
            <person name="Zhao Y."/>
            <person name="Jiang S."/>
        </authorList>
    </citation>
    <scope>NUCLEOTIDE SEQUENCE [LARGE SCALE GENOMIC DNA]</scope>
    <source>
        <strain evidence="2">S2</strain>
        <tissue evidence="2">Leaf</tissue>
    </source>
</reference>
<feature type="region of interest" description="Disordered" evidence="1">
    <location>
        <begin position="23"/>
        <end position="49"/>
    </location>
</feature>
<proteinExistence type="predicted"/>
<accession>A0A5N5HTR2</accession>
<keyword evidence="3" id="KW-1185">Reference proteome</keyword>
<evidence type="ECO:0000256" key="1">
    <source>
        <dbReference type="SAM" id="MobiDB-lite"/>
    </source>
</evidence>
<sequence length="97" mass="10940">MRVLCATELTEGVCYSCPRIQWPKPDPTRFKSPSSPPSGSRSSITDLRLPDLPINASGCATSWTPYPFLSSLLGPDPRIHFHRRLCRAFFTFWLSDP</sequence>
<comment type="caution">
    <text evidence="2">The sequence shown here is derived from an EMBL/GenBank/DDBJ whole genome shotgun (WGS) entry which is preliminary data.</text>
</comment>
<evidence type="ECO:0000313" key="3">
    <source>
        <dbReference type="Proteomes" id="UP000327157"/>
    </source>
</evidence>
<dbReference type="EMBL" id="SMOL01000148">
    <property type="protein sequence ID" value="KAB2629631.1"/>
    <property type="molecule type" value="Genomic_DNA"/>
</dbReference>
<reference evidence="3" key="2">
    <citation type="submission" date="2019-10" db="EMBL/GenBank/DDBJ databases">
        <title>A de novo genome assembly of a pear dwarfing rootstock.</title>
        <authorList>
            <person name="Wang F."/>
            <person name="Wang J."/>
            <person name="Li S."/>
            <person name="Zhang Y."/>
            <person name="Fang M."/>
            <person name="Ma L."/>
            <person name="Zhao Y."/>
            <person name="Jiang S."/>
        </authorList>
    </citation>
    <scope>NUCLEOTIDE SEQUENCE [LARGE SCALE GENOMIC DNA]</scope>
</reference>
<dbReference type="AlphaFoldDB" id="A0A5N5HTR2"/>
<reference evidence="2 3" key="1">
    <citation type="submission" date="2019-09" db="EMBL/GenBank/DDBJ databases">
        <authorList>
            <person name="Ou C."/>
        </authorList>
    </citation>
    <scope>NUCLEOTIDE SEQUENCE [LARGE SCALE GENOMIC DNA]</scope>
    <source>
        <strain evidence="2">S2</strain>
        <tissue evidence="2">Leaf</tissue>
    </source>
</reference>
<dbReference type="Proteomes" id="UP000327157">
    <property type="component" value="Chromosome 8"/>
</dbReference>
<protein>
    <submittedName>
        <fullName evidence="2">Uncharacterized protein</fullName>
    </submittedName>
</protein>
<name>A0A5N5HTR2_9ROSA</name>
<organism evidence="2 3">
    <name type="scientific">Pyrus ussuriensis x Pyrus communis</name>
    <dbReference type="NCBI Taxonomy" id="2448454"/>
    <lineage>
        <taxon>Eukaryota</taxon>
        <taxon>Viridiplantae</taxon>
        <taxon>Streptophyta</taxon>
        <taxon>Embryophyta</taxon>
        <taxon>Tracheophyta</taxon>
        <taxon>Spermatophyta</taxon>
        <taxon>Magnoliopsida</taxon>
        <taxon>eudicotyledons</taxon>
        <taxon>Gunneridae</taxon>
        <taxon>Pentapetalae</taxon>
        <taxon>rosids</taxon>
        <taxon>fabids</taxon>
        <taxon>Rosales</taxon>
        <taxon>Rosaceae</taxon>
        <taxon>Amygdaloideae</taxon>
        <taxon>Maleae</taxon>
        <taxon>Pyrus</taxon>
    </lineage>
</organism>
<gene>
    <name evidence="2" type="ORF">D8674_034426</name>
</gene>